<proteinExistence type="predicted"/>
<evidence type="ECO:0000313" key="3">
    <source>
        <dbReference type="Proteomes" id="UP000256964"/>
    </source>
</evidence>
<keyword evidence="3" id="KW-1185">Reference proteome</keyword>
<dbReference type="EMBL" id="KZ857400">
    <property type="protein sequence ID" value="RDX50225.1"/>
    <property type="molecule type" value="Genomic_DNA"/>
</dbReference>
<organism evidence="2 3">
    <name type="scientific">Lentinus brumalis</name>
    <dbReference type="NCBI Taxonomy" id="2498619"/>
    <lineage>
        <taxon>Eukaryota</taxon>
        <taxon>Fungi</taxon>
        <taxon>Dikarya</taxon>
        <taxon>Basidiomycota</taxon>
        <taxon>Agaricomycotina</taxon>
        <taxon>Agaricomycetes</taxon>
        <taxon>Polyporales</taxon>
        <taxon>Polyporaceae</taxon>
        <taxon>Lentinus</taxon>
    </lineage>
</organism>
<dbReference type="AlphaFoldDB" id="A0A371DCE6"/>
<evidence type="ECO:0000313" key="2">
    <source>
        <dbReference type="EMBL" id="RDX50225.1"/>
    </source>
</evidence>
<dbReference type="Proteomes" id="UP000256964">
    <property type="component" value="Unassembled WGS sequence"/>
</dbReference>
<accession>A0A371DCE6</accession>
<evidence type="ECO:0000256" key="1">
    <source>
        <dbReference type="SAM" id="MobiDB-lite"/>
    </source>
</evidence>
<feature type="region of interest" description="Disordered" evidence="1">
    <location>
        <begin position="76"/>
        <end position="96"/>
    </location>
</feature>
<gene>
    <name evidence="2" type="ORF">OH76DRAFT_1402683</name>
</gene>
<name>A0A371DCE6_9APHY</name>
<protein>
    <submittedName>
        <fullName evidence="2">Uncharacterized protein</fullName>
    </submittedName>
</protein>
<sequence length="119" mass="13039">MPLVASLHALSSRLSPTTCLGRIWLPSMCHALAHANRSTSTASTPIVCISRPPVWILSSYQFFWLQVSYWLRQAGPPPSRGRHAHWALSRSRSPVPHSLLSPATLSYELSAASPRSGPL</sequence>
<reference evidence="2 3" key="1">
    <citation type="journal article" date="2018" name="Biotechnol. Biofuels">
        <title>Integrative visual omics of the white-rot fungus Polyporus brumalis exposes the biotechnological potential of its oxidative enzymes for delignifying raw plant biomass.</title>
        <authorList>
            <person name="Miyauchi S."/>
            <person name="Rancon A."/>
            <person name="Drula E."/>
            <person name="Hage H."/>
            <person name="Chaduli D."/>
            <person name="Favel A."/>
            <person name="Grisel S."/>
            <person name="Henrissat B."/>
            <person name="Herpoel-Gimbert I."/>
            <person name="Ruiz-Duenas F.J."/>
            <person name="Chevret D."/>
            <person name="Hainaut M."/>
            <person name="Lin J."/>
            <person name="Wang M."/>
            <person name="Pangilinan J."/>
            <person name="Lipzen A."/>
            <person name="Lesage-Meessen L."/>
            <person name="Navarro D."/>
            <person name="Riley R."/>
            <person name="Grigoriev I.V."/>
            <person name="Zhou S."/>
            <person name="Raouche S."/>
            <person name="Rosso M.N."/>
        </authorList>
    </citation>
    <scope>NUCLEOTIDE SEQUENCE [LARGE SCALE GENOMIC DNA]</scope>
    <source>
        <strain evidence="2 3">BRFM 1820</strain>
    </source>
</reference>